<feature type="active site" description="Proton donor" evidence="9 10">
    <location>
        <position position="383"/>
    </location>
</feature>
<dbReference type="InterPro" id="IPR014756">
    <property type="entry name" value="Ig_E-set"/>
</dbReference>
<dbReference type="SMART" id="SM00642">
    <property type="entry name" value="Aamy"/>
    <property type="match status" value="1"/>
</dbReference>
<dbReference type="NCBIfam" id="TIGR01515">
    <property type="entry name" value="branching_enzym"/>
    <property type="match status" value="1"/>
</dbReference>
<dbReference type="InterPro" id="IPR037439">
    <property type="entry name" value="Branching_enzy"/>
</dbReference>
<evidence type="ECO:0000256" key="3">
    <source>
        <dbReference type="ARBA" id="ARBA00009000"/>
    </source>
</evidence>
<dbReference type="Gene3D" id="2.60.40.10">
    <property type="entry name" value="Immunoglobulins"/>
    <property type="match status" value="1"/>
</dbReference>
<dbReference type="InterPro" id="IPR013780">
    <property type="entry name" value="Glyco_hydro_b"/>
</dbReference>
<dbReference type="GO" id="GO:0005829">
    <property type="term" value="C:cytosol"/>
    <property type="evidence" value="ECO:0007669"/>
    <property type="project" value="TreeGrafter"/>
</dbReference>
<dbReference type="eggNOG" id="COG0296">
    <property type="taxonomic scope" value="Bacteria"/>
</dbReference>
<keyword evidence="5 9" id="KW-0328">Glycosyltransferase</keyword>
<dbReference type="EMBL" id="AAXW01000010">
    <property type="protein sequence ID" value="EAZ91920.1"/>
    <property type="molecule type" value="Genomic_DNA"/>
</dbReference>
<gene>
    <name evidence="9" type="primary">glgB</name>
    <name evidence="12" type="ORF">CY0110_29634</name>
</gene>
<evidence type="ECO:0000256" key="1">
    <source>
        <dbReference type="ARBA" id="ARBA00000826"/>
    </source>
</evidence>
<keyword evidence="8 9" id="KW-0119">Carbohydrate metabolism</keyword>
<dbReference type="UniPathway" id="UPA00164"/>
<dbReference type="InterPro" id="IPR006048">
    <property type="entry name" value="A-amylase/branching_C"/>
</dbReference>
<sequence length="651" mass="75318">MNDNATAKNRLLGEFDYYLFGQGDHHRIYEKMGAHLVDIDGVSGVYFATWAPNAYEVAVVGNFNNWNPEANKMERTEVGIWELFIPGMKVGDLYKYSVKNHHHHCVYKTDPYGYQQEVRPATASIVADLSTYTWNDQQWMDKRERTNPEKQPMSVYEVHLGSWLHDSIDNPPKEGPSLPVEQKPGARYLNYRELAEKLIPYVKDMGYTHIELLPVTEYPFDGSWGYQVVGFYAPTSRYGPPQDFMYFVDKCHEAGIGVILDWVPGHFPKDQHGLAYFDGGPLYEYADPRKGEIKTWGTLVFDYGRNEVRNFLIASAMFWFDKYHIDGIRVDAVAYMIELDKGREGNWVPNKYGDNGHLEAISFLQHLNNTISHNYPGVVTIAEDSTAWGNVSKPASEGGLGFTFKWNMGWMNDTLKYLKEHPNHRSNCHNKLTFSIWYAFDEKFMLALSHDEVVHLKGHLVNKMPGDEWQKMANVRTLLTYMFAHPGKKTLFMGMEFGQTSEWQEFLDIDWYLLQYEPHKGLKRLVQDLNKMYVREPALYMEDFSREGFEWIEANDAPRGLISFIRRDPASGDTIVAVCNFKPYVYEYYWVGLHQPGEYIELINSDAQVYWGSGVSNPSVIEARQWNNAPWPYALEITIPPLGAVIYKLKR</sequence>
<dbReference type="CDD" id="cd02855">
    <property type="entry name" value="E_set_GBE_prok_N"/>
    <property type="match status" value="1"/>
</dbReference>
<dbReference type="Gene3D" id="2.60.40.1180">
    <property type="entry name" value="Golgi alpha-mannosidase II"/>
    <property type="match status" value="1"/>
</dbReference>
<dbReference type="OrthoDB" id="9800174at2"/>
<dbReference type="GO" id="GO:0043169">
    <property type="term" value="F:cation binding"/>
    <property type="evidence" value="ECO:0007669"/>
    <property type="project" value="InterPro"/>
</dbReference>
<keyword evidence="4 9" id="KW-0321">Glycogen metabolism</keyword>
<dbReference type="GO" id="GO:0003844">
    <property type="term" value="F:1,4-alpha-glucan branching enzyme activity"/>
    <property type="evidence" value="ECO:0007669"/>
    <property type="project" value="UniProtKB-UniRule"/>
</dbReference>
<dbReference type="Proteomes" id="UP000003781">
    <property type="component" value="Unassembled WGS sequence"/>
</dbReference>
<dbReference type="RefSeq" id="WP_008274992.1">
    <property type="nucleotide sequence ID" value="NZ_AAXW01000010.1"/>
</dbReference>
<dbReference type="PANTHER" id="PTHR43651">
    <property type="entry name" value="1,4-ALPHA-GLUCAN-BRANCHING ENZYME"/>
    <property type="match status" value="1"/>
</dbReference>
<comment type="similarity">
    <text evidence="3 9">Belongs to the glycosyl hydrolase 13 family. GlgB subfamily.</text>
</comment>
<dbReference type="PIRSF" id="PIRSF000463">
    <property type="entry name" value="GlgB"/>
    <property type="match status" value="1"/>
</dbReference>
<dbReference type="InterPro" id="IPR004193">
    <property type="entry name" value="Glyco_hydro_13_N"/>
</dbReference>
<comment type="subunit">
    <text evidence="9">Monomer.</text>
</comment>
<dbReference type="Pfam" id="PF00128">
    <property type="entry name" value="Alpha-amylase"/>
    <property type="match status" value="1"/>
</dbReference>
<dbReference type="CDD" id="cd11322">
    <property type="entry name" value="AmyAc_Glg_BE"/>
    <property type="match status" value="1"/>
</dbReference>
<dbReference type="InterPro" id="IPR044143">
    <property type="entry name" value="GlgB_N_E_set_prok"/>
</dbReference>
<evidence type="ECO:0000256" key="2">
    <source>
        <dbReference type="ARBA" id="ARBA00004964"/>
    </source>
</evidence>
<dbReference type="Gene3D" id="3.20.20.80">
    <property type="entry name" value="Glycosidases"/>
    <property type="match status" value="1"/>
</dbReference>
<dbReference type="FunFam" id="3.20.20.80:FF:000003">
    <property type="entry name" value="1,4-alpha-glucan branching enzyme GlgB"/>
    <property type="match status" value="1"/>
</dbReference>
<dbReference type="GO" id="GO:0004553">
    <property type="term" value="F:hydrolase activity, hydrolyzing O-glycosyl compounds"/>
    <property type="evidence" value="ECO:0007669"/>
    <property type="project" value="InterPro"/>
</dbReference>
<dbReference type="InterPro" id="IPR013783">
    <property type="entry name" value="Ig-like_fold"/>
</dbReference>
<feature type="active site" description="Nucleophile" evidence="9 10">
    <location>
        <position position="331"/>
    </location>
</feature>
<dbReference type="SUPFAM" id="SSF51445">
    <property type="entry name" value="(Trans)glycosidases"/>
    <property type="match status" value="1"/>
</dbReference>
<dbReference type="HAMAP" id="MF_00685">
    <property type="entry name" value="GlgB"/>
    <property type="match status" value="1"/>
</dbReference>
<dbReference type="InterPro" id="IPR017853">
    <property type="entry name" value="GH"/>
</dbReference>
<protein>
    <recommendedName>
        <fullName evidence="9">1,4-alpha-glucan branching enzyme GlgB</fullName>
        <ecNumber evidence="9">2.4.1.18</ecNumber>
    </recommendedName>
    <alternativeName>
        <fullName evidence="9">1,4-alpha-D-glucan:1,4-alpha-D-glucan 6-glucosyl-transferase</fullName>
    </alternativeName>
    <alternativeName>
        <fullName evidence="9">Alpha-(1-&gt;4)-glucan branching enzyme</fullName>
    </alternativeName>
    <alternativeName>
        <fullName evidence="9">Glycogen branching enzyme</fullName>
        <shortName evidence="9">BE</shortName>
    </alternativeName>
</protein>
<dbReference type="NCBIfam" id="NF003811">
    <property type="entry name" value="PRK05402.1"/>
    <property type="match status" value="1"/>
</dbReference>
<comment type="catalytic activity">
    <reaction evidence="1 9">
        <text>Transfers a segment of a (1-&gt;4)-alpha-D-glucan chain to a primary hydroxy group in a similar glucan chain.</text>
        <dbReference type="EC" id="2.4.1.18"/>
    </reaction>
</comment>
<evidence type="ECO:0000313" key="13">
    <source>
        <dbReference type="Proteomes" id="UP000003781"/>
    </source>
</evidence>
<dbReference type="FunFam" id="2.60.40.10:FF:000169">
    <property type="entry name" value="1,4-alpha-glucan branching enzyme GlgB"/>
    <property type="match status" value="1"/>
</dbReference>
<feature type="domain" description="Glycosyl hydrolase family 13 catalytic" evidence="11">
    <location>
        <begin position="186"/>
        <end position="515"/>
    </location>
</feature>
<dbReference type="Pfam" id="PF02806">
    <property type="entry name" value="Alpha-amylase_C"/>
    <property type="match status" value="1"/>
</dbReference>
<reference evidence="12 13" key="1">
    <citation type="submission" date="2007-03" db="EMBL/GenBank/DDBJ databases">
        <authorList>
            <person name="Stal L."/>
            <person name="Ferriera S."/>
            <person name="Johnson J."/>
            <person name="Kravitz S."/>
            <person name="Beeson K."/>
            <person name="Sutton G."/>
            <person name="Rogers Y.-H."/>
            <person name="Friedman R."/>
            <person name="Frazier M."/>
            <person name="Venter J.C."/>
        </authorList>
    </citation>
    <scope>NUCLEOTIDE SEQUENCE [LARGE SCALE GENOMIC DNA]</scope>
    <source>
        <strain evidence="12 13">CCY0110</strain>
    </source>
</reference>
<dbReference type="SUPFAM" id="SSF51011">
    <property type="entry name" value="Glycosyl hydrolase domain"/>
    <property type="match status" value="1"/>
</dbReference>
<evidence type="ECO:0000256" key="5">
    <source>
        <dbReference type="ARBA" id="ARBA00022676"/>
    </source>
</evidence>
<dbReference type="InterPro" id="IPR006047">
    <property type="entry name" value="GH13_cat_dom"/>
</dbReference>
<keyword evidence="7 9" id="KW-0320">Glycogen biosynthesis</keyword>
<evidence type="ECO:0000256" key="7">
    <source>
        <dbReference type="ARBA" id="ARBA00023056"/>
    </source>
</evidence>
<evidence type="ECO:0000259" key="11">
    <source>
        <dbReference type="SMART" id="SM00642"/>
    </source>
</evidence>
<evidence type="ECO:0000256" key="4">
    <source>
        <dbReference type="ARBA" id="ARBA00022600"/>
    </source>
</evidence>
<evidence type="ECO:0000256" key="6">
    <source>
        <dbReference type="ARBA" id="ARBA00022679"/>
    </source>
</evidence>
<proteinExistence type="inferred from homology"/>
<dbReference type="NCBIfam" id="NF008967">
    <property type="entry name" value="PRK12313.1"/>
    <property type="match status" value="1"/>
</dbReference>
<comment type="function">
    <text evidence="9">Catalyzes the formation of the alpha-1,6-glucosidic linkages in glycogen by scission of a 1,4-alpha-linked oligosaccharide from growing alpha-1,4-glucan chains and the subsequent attachment of the oligosaccharide to the alpha-1,6 position.</text>
</comment>
<comment type="pathway">
    <text evidence="2 9">Glycan biosynthesis; glycogen biosynthesis.</text>
</comment>
<evidence type="ECO:0000256" key="10">
    <source>
        <dbReference type="PIRSR" id="PIRSR000463-1"/>
    </source>
</evidence>
<dbReference type="EC" id="2.4.1.18" evidence="9"/>
<dbReference type="SUPFAM" id="SSF81296">
    <property type="entry name" value="E set domains"/>
    <property type="match status" value="1"/>
</dbReference>
<dbReference type="InterPro" id="IPR006407">
    <property type="entry name" value="GlgB"/>
</dbReference>
<organism evidence="12 13">
    <name type="scientific">Crocosphaera chwakensis CCY0110</name>
    <dbReference type="NCBI Taxonomy" id="391612"/>
    <lineage>
        <taxon>Bacteria</taxon>
        <taxon>Bacillati</taxon>
        <taxon>Cyanobacteriota</taxon>
        <taxon>Cyanophyceae</taxon>
        <taxon>Oscillatoriophycideae</taxon>
        <taxon>Chroococcales</taxon>
        <taxon>Aphanothecaceae</taxon>
        <taxon>Crocosphaera</taxon>
        <taxon>Crocosphaera chwakensis</taxon>
    </lineage>
</organism>
<keyword evidence="6 9" id="KW-0808">Transferase</keyword>
<dbReference type="Pfam" id="PF02922">
    <property type="entry name" value="CBM_48"/>
    <property type="match status" value="1"/>
</dbReference>
<dbReference type="GO" id="GO:0005978">
    <property type="term" value="P:glycogen biosynthetic process"/>
    <property type="evidence" value="ECO:0007669"/>
    <property type="project" value="UniProtKB-UniRule"/>
</dbReference>
<comment type="caution">
    <text evidence="12">The sequence shown here is derived from an EMBL/GenBank/DDBJ whole genome shotgun (WGS) entry which is preliminary data.</text>
</comment>
<name>A3INM2_9CHRO</name>
<dbReference type="PANTHER" id="PTHR43651:SF3">
    <property type="entry name" value="1,4-ALPHA-GLUCAN-BRANCHING ENZYME"/>
    <property type="match status" value="1"/>
</dbReference>
<evidence type="ECO:0000313" key="12">
    <source>
        <dbReference type="EMBL" id="EAZ91920.1"/>
    </source>
</evidence>
<keyword evidence="13" id="KW-1185">Reference proteome</keyword>
<evidence type="ECO:0000256" key="8">
    <source>
        <dbReference type="ARBA" id="ARBA00023277"/>
    </source>
</evidence>
<dbReference type="FunFam" id="2.60.40.1180:FF:000002">
    <property type="entry name" value="1,4-alpha-glucan branching enzyme GlgB"/>
    <property type="match status" value="1"/>
</dbReference>
<evidence type="ECO:0000256" key="9">
    <source>
        <dbReference type="HAMAP-Rule" id="MF_00685"/>
    </source>
</evidence>
<dbReference type="AlphaFoldDB" id="A3INM2"/>
<accession>A3INM2</accession>